<proteinExistence type="inferred from homology"/>
<accession>A0ABU8SMS4</accession>
<dbReference type="Gene3D" id="3.90.1150.10">
    <property type="entry name" value="Aspartate Aminotransferase, domain 1"/>
    <property type="match status" value="1"/>
</dbReference>
<dbReference type="CDD" id="cd00609">
    <property type="entry name" value="AAT_like"/>
    <property type="match status" value="1"/>
</dbReference>
<dbReference type="PANTHER" id="PTHR46383:SF4">
    <property type="entry name" value="AMINOTRANSFERASE"/>
    <property type="match status" value="1"/>
</dbReference>
<dbReference type="Proteomes" id="UP001370590">
    <property type="component" value="Unassembled WGS sequence"/>
</dbReference>
<keyword evidence="4 6" id="KW-0808">Transferase</keyword>
<gene>
    <name evidence="8" type="ORF">R4146_06735</name>
</gene>
<dbReference type="InterPro" id="IPR015424">
    <property type="entry name" value="PyrdxlP-dep_Trfase"/>
</dbReference>
<protein>
    <recommendedName>
        <fullName evidence="6">Aminotransferase</fullName>
        <ecNumber evidence="6">2.6.1.-</ecNumber>
    </recommendedName>
</protein>
<dbReference type="Pfam" id="PF00155">
    <property type="entry name" value="Aminotran_1_2"/>
    <property type="match status" value="1"/>
</dbReference>
<organism evidence="8 9">
    <name type="scientific">Nicoliella lavandulae</name>
    <dbReference type="NCBI Taxonomy" id="3082954"/>
    <lineage>
        <taxon>Bacteria</taxon>
        <taxon>Bacillati</taxon>
        <taxon>Bacillota</taxon>
        <taxon>Bacilli</taxon>
        <taxon>Lactobacillales</taxon>
        <taxon>Lactobacillaceae</taxon>
        <taxon>Nicoliella</taxon>
    </lineage>
</organism>
<evidence type="ECO:0000256" key="2">
    <source>
        <dbReference type="ARBA" id="ARBA00007441"/>
    </source>
</evidence>
<evidence type="ECO:0000256" key="6">
    <source>
        <dbReference type="RuleBase" id="RU000481"/>
    </source>
</evidence>
<dbReference type="InterPro" id="IPR004838">
    <property type="entry name" value="NHTrfase_class1_PyrdxlP-BS"/>
</dbReference>
<dbReference type="PANTHER" id="PTHR46383">
    <property type="entry name" value="ASPARTATE AMINOTRANSFERASE"/>
    <property type="match status" value="1"/>
</dbReference>
<dbReference type="PROSITE" id="PS00105">
    <property type="entry name" value="AA_TRANSFER_CLASS_1"/>
    <property type="match status" value="1"/>
</dbReference>
<dbReference type="InterPro" id="IPR015422">
    <property type="entry name" value="PyrdxlP-dep_Trfase_small"/>
</dbReference>
<dbReference type="GO" id="GO:0008483">
    <property type="term" value="F:transaminase activity"/>
    <property type="evidence" value="ECO:0007669"/>
    <property type="project" value="UniProtKB-KW"/>
</dbReference>
<keyword evidence="3 6" id="KW-0032">Aminotransferase</keyword>
<dbReference type="RefSeq" id="WP_339960696.1">
    <property type="nucleotide sequence ID" value="NZ_JAWMWH010000003.1"/>
</dbReference>
<feature type="domain" description="Aminotransferase class I/classII large" evidence="7">
    <location>
        <begin position="32"/>
        <end position="380"/>
    </location>
</feature>
<dbReference type="EMBL" id="JAWMWH010000003">
    <property type="protein sequence ID" value="MEJ6400840.1"/>
    <property type="molecule type" value="Genomic_DNA"/>
</dbReference>
<dbReference type="InterPro" id="IPR050596">
    <property type="entry name" value="AspAT/PAT-like"/>
</dbReference>
<reference evidence="8 9" key="1">
    <citation type="submission" date="2023-10" db="EMBL/GenBank/DDBJ databases">
        <title>Nicoliella lavandulae sp. nov. isolated from Lavandula angustifolia flowers.</title>
        <authorList>
            <person name="Alcantara C."/>
            <person name="Zuniga M."/>
            <person name="Landete J.M."/>
            <person name="Monedero V."/>
        </authorList>
    </citation>
    <scope>NUCLEOTIDE SEQUENCE [LARGE SCALE GENOMIC DNA]</scope>
    <source>
        <strain evidence="8 9">Es01</strain>
    </source>
</reference>
<dbReference type="Gene3D" id="3.40.640.10">
    <property type="entry name" value="Type I PLP-dependent aspartate aminotransferase-like (Major domain)"/>
    <property type="match status" value="1"/>
</dbReference>
<dbReference type="InterPro" id="IPR015421">
    <property type="entry name" value="PyrdxlP-dep_Trfase_major"/>
</dbReference>
<keyword evidence="9" id="KW-1185">Reference proteome</keyword>
<evidence type="ECO:0000313" key="8">
    <source>
        <dbReference type="EMBL" id="MEJ6400840.1"/>
    </source>
</evidence>
<dbReference type="EC" id="2.6.1.-" evidence="6"/>
<evidence type="ECO:0000256" key="1">
    <source>
        <dbReference type="ARBA" id="ARBA00001933"/>
    </source>
</evidence>
<dbReference type="SUPFAM" id="SSF53383">
    <property type="entry name" value="PLP-dependent transferases"/>
    <property type="match status" value="1"/>
</dbReference>
<comment type="similarity">
    <text evidence="2 6">Belongs to the class-I pyridoxal-phosphate-dependent aminotransferase family.</text>
</comment>
<comment type="cofactor">
    <cofactor evidence="1 6">
        <name>pyridoxal 5'-phosphate</name>
        <dbReference type="ChEBI" id="CHEBI:597326"/>
    </cofactor>
</comment>
<comment type="caution">
    <text evidence="8">The sequence shown here is derived from an EMBL/GenBank/DDBJ whole genome shotgun (WGS) entry which is preliminary data.</text>
</comment>
<keyword evidence="5" id="KW-0663">Pyridoxal phosphate</keyword>
<sequence length="388" mass="42359">MDLKQFISQSASQIEPDLISIFNQKVSGIEGLIPLTLGEPDFNTPTHIKEAAIQAIEQNESHYTNPRGLMEFRTAAANYVHDKYDVSYDPATEVLATSGVSEALLTTFLAILNAGDEVIIPTPAFPVYEGVVKIPGGKPVFVDTSDDNFKLTPDKLEQTLKAHSHVKALILNYPNNPTGATYDQSELSALADVIKQHDILLISDEIYSELTYGGAHFSIAKLLPEQTIMYNGLSKSHAMTGWRVGVVFAKPAILNEIFKMHVFASFSVNTIAQYAAIEAFNNGRDDAAPMKDIYKQRRDIVVAGLNEVGIATPNPSGAFYIFATIPDTFNGDSMQFCLDLAQQAKVGVVPGVGFGPGGERSFRLSYAASTEDLKEAVSRIQKFMKNIK</sequence>
<evidence type="ECO:0000256" key="3">
    <source>
        <dbReference type="ARBA" id="ARBA00022576"/>
    </source>
</evidence>
<evidence type="ECO:0000256" key="5">
    <source>
        <dbReference type="ARBA" id="ARBA00022898"/>
    </source>
</evidence>
<dbReference type="InterPro" id="IPR004839">
    <property type="entry name" value="Aminotransferase_I/II_large"/>
</dbReference>
<evidence type="ECO:0000313" key="9">
    <source>
        <dbReference type="Proteomes" id="UP001370590"/>
    </source>
</evidence>
<evidence type="ECO:0000259" key="7">
    <source>
        <dbReference type="Pfam" id="PF00155"/>
    </source>
</evidence>
<name>A0ABU8SMS4_9LACO</name>
<evidence type="ECO:0000256" key="4">
    <source>
        <dbReference type="ARBA" id="ARBA00022679"/>
    </source>
</evidence>